<protein>
    <submittedName>
        <fullName evidence="1">Uncharacterized protein</fullName>
    </submittedName>
</protein>
<organism evidence="1 2">
    <name type="scientific">Nepenthes gracilis</name>
    <name type="common">Slender pitcher plant</name>
    <dbReference type="NCBI Taxonomy" id="150966"/>
    <lineage>
        <taxon>Eukaryota</taxon>
        <taxon>Viridiplantae</taxon>
        <taxon>Streptophyta</taxon>
        <taxon>Embryophyta</taxon>
        <taxon>Tracheophyta</taxon>
        <taxon>Spermatophyta</taxon>
        <taxon>Magnoliopsida</taxon>
        <taxon>eudicotyledons</taxon>
        <taxon>Gunneridae</taxon>
        <taxon>Pentapetalae</taxon>
        <taxon>Caryophyllales</taxon>
        <taxon>Nepenthaceae</taxon>
        <taxon>Nepenthes</taxon>
    </lineage>
</organism>
<dbReference type="Proteomes" id="UP001279734">
    <property type="component" value="Unassembled WGS sequence"/>
</dbReference>
<name>A0AAD3P5S3_NEPGR</name>
<dbReference type="EMBL" id="BSYO01000001">
    <property type="protein sequence ID" value="GMH00016.1"/>
    <property type="molecule type" value="Genomic_DNA"/>
</dbReference>
<sequence>MKSSIALLAGKNRLDVNLNDGMKLDDQLHELVDSGENVGVSSCIALNTTVENDLVEKLRCGKIGWYGLEMQKVERCFDLNLGFHNESAVLHAEHEGS</sequence>
<accession>A0AAD3P5S3</accession>
<dbReference type="AlphaFoldDB" id="A0AAD3P5S3"/>
<evidence type="ECO:0000313" key="1">
    <source>
        <dbReference type="EMBL" id="GMH00016.1"/>
    </source>
</evidence>
<keyword evidence="2" id="KW-1185">Reference proteome</keyword>
<comment type="caution">
    <text evidence="1">The sequence shown here is derived from an EMBL/GenBank/DDBJ whole genome shotgun (WGS) entry which is preliminary data.</text>
</comment>
<evidence type="ECO:0000313" key="2">
    <source>
        <dbReference type="Proteomes" id="UP001279734"/>
    </source>
</evidence>
<proteinExistence type="predicted"/>
<reference evidence="1" key="1">
    <citation type="submission" date="2023-05" db="EMBL/GenBank/DDBJ databases">
        <title>Nepenthes gracilis genome sequencing.</title>
        <authorList>
            <person name="Fukushima K."/>
        </authorList>
    </citation>
    <scope>NUCLEOTIDE SEQUENCE</scope>
    <source>
        <strain evidence="1">SING2019-196</strain>
    </source>
</reference>
<gene>
    <name evidence="1" type="ORF">Nepgr_001855</name>
</gene>